<feature type="transmembrane region" description="Helical" evidence="6">
    <location>
        <begin position="336"/>
        <end position="356"/>
    </location>
</feature>
<accession>A0ABU5LPU7</accession>
<evidence type="ECO:0000313" key="8">
    <source>
        <dbReference type="Proteomes" id="UP001292182"/>
    </source>
</evidence>
<organism evidence="7 8">
    <name type="scientific">Sphingomonas sanguinis</name>
    <dbReference type="NCBI Taxonomy" id="33051"/>
    <lineage>
        <taxon>Bacteria</taxon>
        <taxon>Pseudomonadati</taxon>
        <taxon>Pseudomonadota</taxon>
        <taxon>Alphaproteobacteria</taxon>
        <taxon>Sphingomonadales</taxon>
        <taxon>Sphingomonadaceae</taxon>
        <taxon>Sphingomonas</taxon>
    </lineage>
</organism>
<dbReference type="Gene3D" id="1.20.1250.20">
    <property type="entry name" value="MFS general substrate transporter like domains"/>
    <property type="match status" value="1"/>
</dbReference>
<keyword evidence="3 6" id="KW-0812">Transmembrane</keyword>
<keyword evidence="2" id="KW-0813">Transport</keyword>
<evidence type="ECO:0000256" key="4">
    <source>
        <dbReference type="ARBA" id="ARBA00022989"/>
    </source>
</evidence>
<dbReference type="RefSeq" id="WP_322539128.1">
    <property type="nucleotide sequence ID" value="NZ_JAOBTW010000007.1"/>
</dbReference>
<dbReference type="SUPFAM" id="SSF103473">
    <property type="entry name" value="MFS general substrate transporter"/>
    <property type="match status" value="1"/>
</dbReference>
<keyword evidence="8" id="KW-1185">Reference proteome</keyword>
<evidence type="ECO:0000256" key="5">
    <source>
        <dbReference type="ARBA" id="ARBA00023136"/>
    </source>
</evidence>
<protein>
    <recommendedName>
        <fullName evidence="9">MFS transporter</fullName>
    </recommendedName>
</protein>
<evidence type="ECO:0008006" key="9">
    <source>
        <dbReference type="Google" id="ProtNLM"/>
    </source>
</evidence>
<comment type="caution">
    <text evidence="7">The sequence shown here is derived from an EMBL/GenBank/DDBJ whole genome shotgun (WGS) entry which is preliminary data.</text>
</comment>
<sequence length="434" mass="47445">MMEASSRFATQGVERRSILLPSCFGLLGFGCGLPYPLYGTTLGLWLFDSHPSVLLTSLFTWALIPYSLKPLWAKFIDTVRLPTFLRSKKPVLSWIIWSQFGCIISLLIVSYLLRTESIVPVFVFVTIGAFCGASQDCAIDSFRITLDNSFGNGDKLLTAYQIGYRAALFASDGILILLAHITGWSICYVIAASLMALPIVSTCIVASQASLNCASDFDVCILQKNNPLLFFFNIRNLFINVTRSAWLFIGCYRLLDIFGGSFVNPSYVVMRLSDLDIAFLHSAVSLPASLLGLALSGYMSKRLGLYKLTVASGLLQAAGYISFAICLNFHTGFFGLVIANVLIGLATSLTGFCLVMTISSLSSIDFPAFNYAVMIAIYLLTGKFFTLTFGFIIEYLRELVGFRFGLSSAILIASIISASSLLLAKETIEPKKAL</sequence>
<proteinExistence type="predicted"/>
<feature type="transmembrane region" description="Helical" evidence="6">
    <location>
        <begin position="119"/>
        <end position="142"/>
    </location>
</feature>
<evidence type="ECO:0000256" key="3">
    <source>
        <dbReference type="ARBA" id="ARBA00022692"/>
    </source>
</evidence>
<evidence type="ECO:0000256" key="6">
    <source>
        <dbReference type="SAM" id="Phobius"/>
    </source>
</evidence>
<comment type="subcellular location">
    <subcellularLocation>
        <location evidence="1">Membrane</location>
        <topology evidence="1">Multi-pass membrane protein</topology>
    </subcellularLocation>
</comment>
<evidence type="ECO:0000256" key="1">
    <source>
        <dbReference type="ARBA" id="ARBA00004141"/>
    </source>
</evidence>
<dbReference type="InterPro" id="IPR036259">
    <property type="entry name" value="MFS_trans_sf"/>
</dbReference>
<feature type="transmembrane region" description="Helical" evidence="6">
    <location>
        <begin position="368"/>
        <end position="392"/>
    </location>
</feature>
<dbReference type="PANTHER" id="PTHR12778:SF10">
    <property type="entry name" value="MAJOR FACILITATOR SUPERFAMILY DOMAIN-CONTAINING PROTEIN 3"/>
    <property type="match status" value="1"/>
</dbReference>
<dbReference type="EMBL" id="JAOBTW010000007">
    <property type="protein sequence ID" value="MDZ7281956.1"/>
    <property type="molecule type" value="Genomic_DNA"/>
</dbReference>
<feature type="transmembrane region" description="Helical" evidence="6">
    <location>
        <begin position="308"/>
        <end position="330"/>
    </location>
</feature>
<feature type="transmembrane region" description="Helical" evidence="6">
    <location>
        <begin position="18"/>
        <end position="38"/>
    </location>
</feature>
<evidence type="ECO:0000256" key="2">
    <source>
        <dbReference type="ARBA" id="ARBA00022448"/>
    </source>
</evidence>
<feature type="transmembrane region" description="Helical" evidence="6">
    <location>
        <begin position="162"/>
        <end position="182"/>
    </location>
</feature>
<feature type="transmembrane region" description="Helical" evidence="6">
    <location>
        <begin position="275"/>
        <end position="296"/>
    </location>
</feature>
<keyword evidence="5 6" id="KW-0472">Membrane</keyword>
<dbReference type="InterPro" id="IPR004752">
    <property type="entry name" value="AmpG_permease/AT-1"/>
</dbReference>
<name>A0ABU5LPU7_9SPHN</name>
<feature type="transmembrane region" description="Helical" evidence="6">
    <location>
        <begin position="188"/>
        <end position="207"/>
    </location>
</feature>
<evidence type="ECO:0000313" key="7">
    <source>
        <dbReference type="EMBL" id="MDZ7281956.1"/>
    </source>
</evidence>
<feature type="transmembrane region" description="Helical" evidence="6">
    <location>
        <begin position="91"/>
        <end position="113"/>
    </location>
</feature>
<keyword evidence="4 6" id="KW-1133">Transmembrane helix</keyword>
<gene>
    <name evidence="7" type="ORF">N4G62_07945</name>
</gene>
<dbReference type="PANTHER" id="PTHR12778">
    <property type="entry name" value="SOLUTE CARRIER FAMILY 33 ACETYL-COA TRANSPORTER -RELATED"/>
    <property type="match status" value="1"/>
</dbReference>
<dbReference type="Proteomes" id="UP001292182">
    <property type="component" value="Unassembled WGS sequence"/>
</dbReference>
<reference evidence="8" key="1">
    <citation type="submission" date="2023-07" db="EMBL/GenBank/DDBJ databases">
        <title>Whole genome sequence analysis of rice epiphytic Sphingomonas sanguinis OsEp_Plm_15B2.</title>
        <authorList>
            <person name="Sahu K.P."/>
            <person name="Asharani P."/>
            <person name="Reddy B."/>
            <person name="Kumar A."/>
        </authorList>
    </citation>
    <scope>NUCLEOTIDE SEQUENCE [LARGE SCALE GENOMIC DNA]</scope>
    <source>
        <strain evidence="8">OsEp_Plm_15B2</strain>
    </source>
</reference>
<dbReference type="PROSITE" id="PS51257">
    <property type="entry name" value="PROKAR_LIPOPROTEIN"/>
    <property type="match status" value="1"/>
</dbReference>
<feature type="transmembrane region" description="Helical" evidence="6">
    <location>
        <begin position="404"/>
        <end position="424"/>
    </location>
</feature>